<feature type="transmembrane region" description="Helical" evidence="1">
    <location>
        <begin position="20"/>
        <end position="40"/>
    </location>
</feature>
<keyword evidence="1" id="KW-0472">Membrane</keyword>
<reference evidence="2 3" key="1">
    <citation type="submission" date="2017-01" db="EMBL/GenBank/DDBJ databases">
        <authorList>
            <person name="Mah S.A."/>
            <person name="Swanson W.J."/>
            <person name="Moy G.W."/>
            <person name="Vacquier V.D."/>
        </authorList>
    </citation>
    <scope>NUCLEOTIDE SEQUENCE [LARGE SCALE GENOMIC DNA]</scope>
    <source>
        <strain evidence="2 3">DCY110</strain>
    </source>
</reference>
<accession>A0A1P8JZD6</accession>
<dbReference type="EMBL" id="CP019236">
    <property type="protein sequence ID" value="APW39114.1"/>
    <property type="molecule type" value="Genomic_DNA"/>
</dbReference>
<proteinExistence type="predicted"/>
<sequence>MNATTSYVDQEHPPNRHSPASAFALGVGVLLLATGLWGLANPSVFGIFTINLPQSLVHIVMGLYGIAVGLGREPAGYLLLLGAMLLGVGLLHFVPMAAGVLSTLLKVNLPVAVFDIVVGALALLLRVFERQR</sequence>
<evidence type="ECO:0000313" key="3">
    <source>
        <dbReference type="Proteomes" id="UP000186609"/>
    </source>
</evidence>
<evidence type="ECO:0008006" key="4">
    <source>
        <dbReference type="Google" id="ProtNLM"/>
    </source>
</evidence>
<keyword evidence="1" id="KW-1133">Transmembrane helix</keyword>
<evidence type="ECO:0000313" key="2">
    <source>
        <dbReference type="EMBL" id="APW39114.1"/>
    </source>
</evidence>
<keyword evidence="1" id="KW-0812">Transmembrane</keyword>
<feature type="transmembrane region" description="Helical" evidence="1">
    <location>
        <begin position="52"/>
        <end position="70"/>
    </location>
</feature>
<protein>
    <recommendedName>
        <fullName evidence="4">DUF4383 domain-containing protein</fullName>
    </recommendedName>
</protein>
<gene>
    <name evidence="2" type="ORF">RD110_19430</name>
</gene>
<keyword evidence="3" id="KW-1185">Reference proteome</keyword>
<dbReference type="Proteomes" id="UP000186609">
    <property type="component" value="Chromosome"/>
</dbReference>
<evidence type="ECO:0000256" key="1">
    <source>
        <dbReference type="SAM" id="Phobius"/>
    </source>
</evidence>
<dbReference type="STRING" id="1842727.RD110_19430"/>
<organism evidence="2 3">
    <name type="scientific">Rhodoferax koreensis</name>
    <dbReference type="NCBI Taxonomy" id="1842727"/>
    <lineage>
        <taxon>Bacteria</taxon>
        <taxon>Pseudomonadati</taxon>
        <taxon>Pseudomonadota</taxon>
        <taxon>Betaproteobacteria</taxon>
        <taxon>Burkholderiales</taxon>
        <taxon>Comamonadaceae</taxon>
        <taxon>Rhodoferax</taxon>
    </lineage>
</organism>
<name>A0A1P8JZD6_9BURK</name>
<dbReference type="KEGG" id="rhy:RD110_19430"/>
<dbReference type="RefSeq" id="WP_076201233.1">
    <property type="nucleotide sequence ID" value="NZ_CP019236.1"/>
</dbReference>
<feature type="transmembrane region" description="Helical" evidence="1">
    <location>
        <begin position="107"/>
        <end position="128"/>
    </location>
</feature>
<dbReference type="AlphaFoldDB" id="A0A1P8JZD6"/>
<feature type="transmembrane region" description="Helical" evidence="1">
    <location>
        <begin position="77"/>
        <end position="101"/>
    </location>
</feature>